<dbReference type="OrthoDB" id="7170647at2"/>
<dbReference type="NCBIfam" id="TIGR00005">
    <property type="entry name" value="rluA_subfam"/>
    <property type="match status" value="1"/>
</dbReference>
<evidence type="ECO:0000256" key="4">
    <source>
        <dbReference type="PIRSR" id="PIRSR606225-1"/>
    </source>
</evidence>
<dbReference type="GO" id="GO:0003723">
    <property type="term" value="F:RNA binding"/>
    <property type="evidence" value="ECO:0007669"/>
    <property type="project" value="UniProtKB-KW"/>
</dbReference>
<comment type="catalytic activity">
    <reaction evidence="3">
        <text>uridine(1911/1915/1917) in 23S rRNA = pseudouridine(1911/1915/1917) in 23S rRNA</text>
        <dbReference type="Rhea" id="RHEA:42524"/>
        <dbReference type="Rhea" id="RHEA-COMP:10097"/>
        <dbReference type="Rhea" id="RHEA-COMP:10098"/>
        <dbReference type="ChEBI" id="CHEBI:65314"/>
        <dbReference type="ChEBI" id="CHEBI:65315"/>
        <dbReference type="EC" id="5.4.99.23"/>
    </reaction>
</comment>
<gene>
    <name evidence="9" type="ORF">SAMN02927928_1406</name>
</gene>
<dbReference type="STRING" id="260084.SAMN02927928_1406"/>
<feature type="region of interest" description="Disordered" evidence="7">
    <location>
        <begin position="1"/>
        <end position="26"/>
    </location>
</feature>
<dbReference type="CDD" id="cd02869">
    <property type="entry name" value="PseudoU_synth_RluA_like"/>
    <property type="match status" value="1"/>
</dbReference>
<dbReference type="EMBL" id="FMTS01000001">
    <property type="protein sequence ID" value="SCW46329.1"/>
    <property type="molecule type" value="Genomic_DNA"/>
</dbReference>
<dbReference type="PANTHER" id="PTHR21600:SF44">
    <property type="entry name" value="RIBOSOMAL LARGE SUBUNIT PSEUDOURIDINE SYNTHASE D"/>
    <property type="match status" value="1"/>
</dbReference>
<feature type="active site" evidence="4">
    <location>
        <position position="160"/>
    </location>
</feature>
<dbReference type="Proteomes" id="UP000199150">
    <property type="component" value="Unassembled WGS sequence"/>
</dbReference>
<name>A0A1G4QQL3_9CAUL</name>
<comment type="catalytic activity">
    <reaction evidence="6">
        <text>a uridine in RNA = a pseudouridine in RNA</text>
        <dbReference type="Rhea" id="RHEA:48348"/>
        <dbReference type="Rhea" id="RHEA-COMP:12068"/>
        <dbReference type="Rhea" id="RHEA-COMP:12069"/>
        <dbReference type="ChEBI" id="CHEBI:65314"/>
        <dbReference type="ChEBI" id="CHEBI:65315"/>
    </reaction>
</comment>
<dbReference type="SMART" id="SM00363">
    <property type="entry name" value="S4"/>
    <property type="match status" value="1"/>
</dbReference>
<proteinExistence type="inferred from homology"/>
<feature type="compositionally biased region" description="Acidic residues" evidence="7">
    <location>
        <begin position="1"/>
        <end position="20"/>
    </location>
</feature>
<evidence type="ECO:0000256" key="7">
    <source>
        <dbReference type="SAM" id="MobiDB-lite"/>
    </source>
</evidence>
<dbReference type="EC" id="5.4.99.-" evidence="6"/>
<dbReference type="GO" id="GO:0000455">
    <property type="term" value="P:enzyme-directed rRNA pseudouridine synthesis"/>
    <property type="evidence" value="ECO:0007669"/>
    <property type="project" value="UniProtKB-ARBA"/>
</dbReference>
<evidence type="ECO:0000313" key="10">
    <source>
        <dbReference type="Proteomes" id="UP000199150"/>
    </source>
</evidence>
<evidence type="ECO:0000313" key="9">
    <source>
        <dbReference type="EMBL" id="SCW46329.1"/>
    </source>
</evidence>
<comment type="function">
    <text evidence="6">Responsible for synthesis of pseudouridine from uracil.</text>
</comment>
<dbReference type="Pfam" id="PF00849">
    <property type="entry name" value="PseudoU_synth_2"/>
    <property type="match status" value="1"/>
</dbReference>
<dbReference type="PANTHER" id="PTHR21600">
    <property type="entry name" value="MITOCHONDRIAL RNA PSEUDOURIDINE SYNTHASE"/>
    <property type="match status" value="1"/>
</dbReference>
<dbReference type="InterPro" id="IPR006225">
    <property type="entry name" value="PsdUridine_synth_RluC/D"/>
</dbReference>
<dbReference type="InterPro" id="IPR050188">
    <property type="entry name" value="RluA_PseudoU_synthase"/>
</dbReference>
<dbReference type="PROSITE" id="PS50889">
    <property type="entry name" value="S4"/>
    <property type="match status" value="1"/>
</dbReference>
<dbReference type="AlphaFoldDB" id="A0A1G4QQL3"/>
<keyword evidence="10" id="KW-1185">Reference proteome</keyword>
<organism evidence="9 10">
    <name type="scientific">Asticcacaulis taihuensis</name>
    <dbReference type="NCBI Taxonomy" id="260084"/>
    <lineage>
        <taxon>Bacteria</taxon>
        <taxon>Pseudomonadati</taxon>
        <taxon>Pseudomonadota</taxon>
        <taxon>Alphaproteobacteria</taxon>
        <taxon>Caulobacterales</taxon>
        <taxon>Caulobacteraceae</taxon>
        <taxon>Asticcacaulis</taxon>
    </lineage>
</organism>
<protein>
    <recommendedName>
        <fullName evidence="6">Pseudouridine synthase</fullName>
        <ecNumber evidence="6">5.4.99.-</ecNumber>
    </recommendedName>
</protein>
<accession>A0A1G4QQL3</accession>
<dbReference type="Gene3D" id="3.10.290.10">
    <property type="entry name" value="RNA-binding S4 domain"/>
    <property type="match status" value="1"/>
</dbReference>
<dbReference type="SUPFAM" id="SSF55120">
    <property type="entry name" value="Pseudouridine synthase"/>
    <property type="match status" value="1"/>
</dbReference>
<dbReference type="Gene3D" id="3.30.2350.10">
    <property type="entry name" value="Pseudouridine synthase"/>
    <property type="match status" value="1"/>
</dbReference>
<dbReference type="InterPro" id="IPR002942">
    <property type="entry name" value="S4_RNA-bd"/>
</dbReference>
<keyword evidence="5" id="KW-0694">RNA-binding</keyword>
<comment type="similarity">
    <text evidence="1 6">Belongs to the pseudouridine synthase RluA family.</text>
</comment>
<evidence type="ECO:0000256" key="2">
    <source>
        <dbReference type="ARBA" id="ARBA00023235"/>
    </source>
</evidence>
<dbReference type="GO" id="GO:0160140">
    <property type="term" value="F:23S rRNA pseudouridine(1911/1915/1917) synthase activity"/>
    <property type="evidence" value="ECO:0007669"/>
    <property type="project" value="UniProtKB-EC"/>
</dbReference>
<dbReference type="CDD" id="cd00165">
    <property type="entry name" value="S4"/>
    <property type="match status" value="1"/>
</dbReference>
<evidence type="ECO:0000256" key="6">
    <source>
        <dbReference type="RuleBase" id="RU362028"/>
    </source>
</evidence>
<keyword evidence="2 6" id="KW-0413">Isomerase</keyword>
<dbReference type="InterPro" id="IPR006224">
    <property type="entry name" value="PsdUridine_synth_RluA-like_CS"/>
</dbReference>
<feature type="domain" description="RNA-binding S4" evidence="8">
    <location>
        <begin position="36"/>
        <end position="100"/>
    </location>
</feature>
<evidence type="ECO:0000259" key="8">
    <source>
        <dbReference type="SMART" id="SM00363"/>
    </source>
</evidence>
<dbReference type="SUPFAM" id="SSF55174">
    <property type="entry name" value="Alpha-L RNA-binding motif"/>
    <property type="match status" value="1"/>
</dbReference>
<reference evidence="10" key="1">
    <citation type="submission" date="2016-10" db="EMBL/GenBank/DDBJ databases">
        <authorList>
            <person name="Varghese N."/>
            <person name="Submissions S."/>
        </authorList>
    </citation>
    <scope>NUCLEOTIDE SEQUENCE [LARGE SCALE GENOMIC DNA]</scope>
    <source>
        <strain evidence="10">CGMCC 1.3431</strain>
    </source>
</reference>
<dbReference type="InterPro" id="IPR020103">
    <property type="entry name" value="PsdUridine_synth_cat_dom_sf"/>
</dbReference>
<sequence>MTSTPDDIDDDDLSPDDEAGDSQTLTADIETGESGERLDRVLAGHFTDLSRARLQALIAEGRLSIDGKVIADGKHKARAGTYVLSIPAPVAAKPEPQDIPLDILFEDEHLIVVNKPVGMAAHPAPGTRDGTLVNALLFHCGDTLSGIGGVLRPGIVHRLDKDTSGILVAAKSDIAHRALSELFSRHDIDREYKAIVRGAPRYMSGTVTTRIGRSHHDRKKMAVLRAGGREAITHYQLEEVYGDTKPLAALLTCRLETGRTHQIRVHMAHLGCPCLGDPVYGSGAPAKEVQAILKELDFNRQALHAGLLGFIHPITGQKLKFKAPLPDDMQELADALADMY</sequence>
<dbReference type="RefSeq" id="WP_090645382.1">
    <property type="nucleotide sequence ID" value="NZ_CBCRYE010000001.1"/>
</dbReference>
<dbReference type="InterPro" id="IPR036986">
    <property type="entry name" value="S4_RNA-bd_sf"/>
</dbReference>
<dbReference type="PROSITE" id="PS01129">
    <property type="entry name" value="PSI_RLU"/>
    <property type="match status" value="1"/>
</dbReference>
<evidence type="ECO:0000256" key="1">
    <source>
        <dbReference type="ARBA" id="ARBA00010876"/>
    </source>
</evidence>
<evidence type="ECO:0000256" key="5">
    <source>
        <dbReference type="PROSITE-ProRule" id="PRU00182"/>
    </source>
</evidence>
<evidence type="ECO:0000256" key="3">
    <source>
        <dbReference type="ARBA" id="ARBA00036882"/>
    </source>
</evidence>
<dbReference type="InterPro" id="IPR006145">
    <property type="entry name" value="PsdUridine_synth_RsuA/RluA"/>
</dbReference>